<evidence type="ECO:0000313" key="1">
    <source>
        <dbReference type="EMBL" id="MDY0394181.1"/>
    </source>
</evidence>
<name>A0ABU5C5N6_9BACI</name>
<gene>
    <name evidence="1" type="ORF">RWE15_06410</name>
</gene>
<proteinExistence type="predicted"/>
<comment type="caution">
    <text evidence="1">The sequence shown here is derived from an EMBL/GenBank/DDBJ whole genome shotgun (WGS) entry which is preliminary data.</text>
</comment>
<dbReference type="Proteomes" id="UP001281447">
    <property type="component" value="Unassembled WGS sequence"/>
</dbReference>
<organism evidence="1 2">
    <name type="scientific">Tigheibacillus halophilus</name>
    <dbReference type="NCBI Taxonomy" id="361280"/>
    <lineage>
        <taxon>Bacteria</taxon>
        <taxon>Bacillati</taxon>
        <taxon>Bacillota</taxon>
        <taxon>Bacilli</taxon>
        <taxon>Bacillales</taxon>
        <taxon>Bacillaceae</taxon>
        <taxon>Tigheibacillus</taxon>
    </lineage>
</organism>
<evidence type="ECO:0000313" key="2">
    <source>
        <dbReference type="Proteomes" id="UP001281447"/>
    </source>
</evidence>
<reference evidence="1 2" key="1">
    <citation type="submission" date="2023-10" db="EMBL/GenBank/DDBJ databases">
        <title>Virgibacillus halophilus 5B73C genome.</title>
        <authorList>
            <person name="Miliotis G."/>
            <person name="Sengupta P."/>
            <person name="Hameed A."/>
            <person name="Chuvochina M."/>
            <person name="Mcdonagh F."/>
            <person name="Simpson A.C."/>
            <person name="Singh N.K."/>
            <person name="Rekha P.D."/>
            <person name="Raman K."/>
            <person name="Hugenholtz P."/>
            <person name="Venkateswaran K."/>
        </authorList>
    </citation>
    <scope>NUCLEOTIDE SEQUENCE [LARGE SCALE GENOMIC DNA]</scope>
    <source>
        <strain evidence="1 2">5B73C</strain>
    </source>
</reference>
<accession>A0ABU5C5N6</accession>
<keyword evidence="2" id="KW-1185">Reference proteome</keyword>
<protein>
    <submittedName>
        <fullName evidence="1">Uncharacterized protein</fullName>
    </submittedName>
</protein>
<dbReference type="EMBL" id="JAWDIP010000003">
    <property type="protein sequence ID" value="MDY0394181.1"/>
    <property type="molecule type" value="Genomic_DNA"/>
</dbReference>
<sequence length="68" mass="7511">MNPFFIGGLAFGSMLMNVFLINTGAMNQTIHHATGDNAAVLRNLKDYLIHTPSAEPEWLNLAFAWTFG</sequence>